<evidence type="ECO:0000313" key="14">
    <source>
        <dbReference type="Proteomes" id="UP000759131"/>
    </source>
</evidence>
<dbReference type="FunFam" id="3.90.740.10:FF:000001">
    <property type="entry name" value="Leucine--tRNA ligase, cytoplasmic"/>
    <property type="match status" value="1"/>
</dbReference>
<evidence type="ECO:0000256" key="4">
    <source>
        <dbReference type="ARBA" id="ARBA00022741"/>
    </source>
</evidence>
<dbReference type="InterPro" id="IPR001412">
    <property type="entry name" value="aa-tRNA-synth_I_CS"/>
</dbReference>
<keyword evidence="6" id="KW-0648">Protein biosynthesis</keyword>
<dbReference type="InterPro" id="IPR013155">
    <property type="entry name" value="M/V/L/I-tRNA-synth_anticd-bd"/>
</dbReference>
<feature type="non-terminal residue" evidence="13">
    <location>
        <position position="1"/>
    </location>
</feature>
<dbReference type="GO" id="GO:0004823">
    <property type="term" value="F:leucine-tRNA ligase activity"/>
    <property type="evidence" value="ECO:0007669"/>
    <property type="project" value="UniProtKB-EC"/>
</dbReference>
<proteinExistence type="inferred from homology"/>
<evidence type="ECO:0000256" key="3">
    <source>
        <dbReference type="ARBA" id="ARBA00022598"/>
    </source>
</evidence>
<protein>
    <recommendedName>
        <fullName evidence="2">leucine--tRNA ligase</fullName>
        <ecNumber evidence="2">6.1.1.4</ecNumber>
    </recommendedName>
    <alternativeName>
        <fullName evidence="8">Leucyl-tRNA synthetase</fullName>
    </alternativeName>
</protein>
<dbReference type="SUPFAM" id="SSF50677">
    <property type="entry name" value="ValRS/IleRS/LeuRS editing domain"/>
    <property type="match status" value="1"/>
</dbReference>
<accession>A0A7R9KIG0</accession>
<dbReference type="Proteomes" id="UP000759131">
    <property type="component" value="Unassembled WGS sequence"/>
</dbReference>
<keyword evidence="5" id="KW-0067">ATP-binding</keyword>
<organism evidence="13">
    <name type="scientific">Medioppia subpectinata</name>
    <dbReference type="NCBI Taxonomy" id="1979941"/>
    <lineage>
        <taxon>Eukaryota</taxon>
        <taxon>Metazoa</taxon>
        <taxon>Ecdysozoa</taxon>
        <taxon>Arthropoda</taxon>
        <taxon>Chelicerata</taxon>
        <taxon>Arachnida</taxon>
        <taxon>Acari</taxon>
        <taxon>Acariformes</taxon>
        <taxon>Sarcoptiformes</taxon>
        <taxon>Oribatida</taxon>
        <taxon>Brachypylina</taxon>
        <taxon>Oppioidea</taxon>
        <taxon>Oppiidae</taxon>
        <taxon>Medioppia</taxon>
    </lineage>
</organism>
<dbReference type="GO" id="GO:0006429">
    <property type="term" value="P:leucyl-tRNA aminoacylation"/>
    <property type="evidence" value="ECO:0007669"/>
    <property type="project" value="InterPro"/>
</dbReference>
<evidence type="ECO:0000256" key="5">
    <source>
        <dbReference type="ARBA" id="ARBA00022840"/>
    </source>
</evidence>
<dbReference type="InterPro" id="IPR004493">
    <property type="entry name" value="Leu-tRNA-synth_Ia_arc/euk"/>
</dbReference>
<reference evidence="13" key="1">
    <citation type="submission" date="2020-11" db="EMBL/GenBank/DDBJ databases">
        <authorList>
            <person name="Tran Van P."/>
        </authorList>
    </citation>
    <scope>NUCLEOTIDE SEQUENCE</scope>
</reference>
<dbReference type="PROSITE" id="PS00178">
    <property type="entry name" value="AA_TRNA_LIGASE_I"/>
    <property type="match status" value="1"/>
</dbReference>
<name>A0A7R9KIG0_9ACAR</name>
<evidence type="ECO:0000256" key="8">
    <source>
        <dbReference type="ARBA" id="ARBA00030520"/>
    </source>
</evidence>
<dbReference type="EMBL" id="CAJPIZ010001707">
    <property type="protein sequence ID" value="CAG2103957.1"/>
    <property type="molecule type" value="Genomic_DNA"/>
</dbReference>
<feature type="domain" description="Methionyl/Leucyl tRNA synthetase" evidence="10">
    <location>
        <begin position="735"/>
        <end position="823"/>
    </location>
</feature>
<dbReference type="Gene3D" id="3.90.740.10">
    <property type="entry name" value="Valyl/Leucyl/Isoleucyl-tRNA synthetase, editing domain"/>
    <property type="match status" value="1"/>
</dbReference>
<dbReference type="GO" id="GO:0002161">
    <property type="term" value="F:aminoacyl-tRNA deacylase activity"/>
    <property type="evidence" value="ECO:0007669"/>
    <property type="project" value="InterPro"/>
</dbReference>
<feature type="domain" description="Leucine--tRNA ligase RagD-binding" evidence="12">
    <location>
        <begin position="978"/>
        <end position="1049"/>
    </location>
</feature>
<dbReference type="SUPFAM" id="SSF52374">
    <property type="entry name" value="Nucleotidylyl transferase"/>
    <property type="match status" value="1"/>
</dbReference>
<evidence type="ECO:0000313" key="13">
    <source>
        <dbReference type="EMBL" id="CAD7623527.1"/>
    </source>
</evidence>
<dbReference type="Gene3D" id="1.10.730.10">
    <property type="entry name" value="Isoleucyl-tRNA Synthetase, Domain 1"/>
    <property type="match status" value="1"/>
</dbReference>
<dbReference type="AlphaFoldDB" id="A0A7R9KIG0"/>
<evidence type="ECO:0000259" key="11">
    <source>
        <dbReference type="Pfam" id="PF22947"/>
    </source>
</evidence>
<keyword evidence="14" id="KW-1185">Reference proteome</keyword>
<sequence length="1259" mass="144626">MAAMDGVKGTAKLRFYREMETKMQTKWQTDRIYEVDAPKGPKKSSEEKFMGTFPFPYPNGRIHIGHTFSFSKLCPKTANFPAFTEYGFGFHATGMPIKACADKLSREMKDFGFPPVFPEETADESPANASSNELVIKDKSKSKRSKLQAKTIQAKYQWQIMQSLGMTDDEIAEFAEPLHWLDYFPQKWIEDLNAFGLRADWRRVFMTTDKNPYFDSFIKWQFIRLKERNKIKFGKRYTIFSAKDNQPCMDHDRASGEGVGPQEYTLIKMKVLDPKPQKLQKLKADIYLVAATLRPETMYGQTNCWLRPDMKYIAYRVNSGEIYISTNRSALNLSFQGFTKENGVVDKVLDLLGSDIMGAKLKAPLTSYESIYALPMLTIKEDKGTGVVTSVPSDAPDDFAALRDLKNKQPLREKYGIKDHMVLPFEPVPIIEIPDFGNLSAVKVCDDLKIQSQNDTQKLAEAKEKVYLKGFYEGVMIVGPHKGKKVCDIKKDVQKEMIDRKEAVIYMEPEKQIISRSGDECVVALCDQWFLEYGEKKWREAADKSLAQMNTYHDETRRIKKWREAADKSLAQMNTYHDETRRNFVATLDWLKDHACSRQYGLGSRLPWAQEWLIESLSDSTIYMAYYTISHLLQGGVMDGSGPSPIGIKPDKLTPKVWDYIYFEGVLYPKDCGIPKEKLDKLRKEFNYWYPLDLRTSGKDLVPNHLTYCIYNHCAIWDNQPELWPRSIRANDLRTSGKDLVPNHLTYCIYNHCAIWDNQPELWPRSIRANGHLLLNNEKMSKSTGNFLTLSEAIEKYSADGVRFALADSGDGIDDANFTEKQADNGLLKLYNFIDFSKEMIASFDSLRSGSTNSFDDRVFENAINRGISQTEAHYKKLKVLRSLFMSLNSVSQPYLLSPICPHTAEYVWTEVLKKAGSVNSTKWPVVKAVDEVLLQSFAYLMDASHSFRLRLKTYFTQKGKDKNKAPVVNPTHGTIYVAKQFPKWQSIILNTMKALYEENKKQLPENKIIAANLSKIADLKKYMKKVMPFAEHRKQMFQEFGESVFNETSAFDEKEVLQENIAYLTSTLDLEGLDIEFSDKAEERIQDETCPGDPFIVYRVDPSVPLTAINQQPNKPYFELRVPVFKSDSVRKVVERICKENRYIKDPLKVKLLRYADPKVGPYRLPNIDNILDDKIEIKSKAKISATLESNEIFIEENGKKQILQMIDPLFDSVFECGDSHVFIDLNITAFLHMVILLGQPVFRLVHQVHERPRAIPI</sequence>
<dbReference type="InterPro" id="IPR014729">
    <property type="entry name" value="Rossmann-like_a/b/a_fold"/>
</dbReference>
<dbReference type="PANTHER" id="PTHR45794">
    <property type="entry name" value="LEUCYL-TRNA SYNTHETASE"/>
    <property type="match status" value="1"/>
</dbReference>
<evidence type="ECO:0000256" key="6">
    <source>
        <dbReference type="ARBA" id="ARBA00022917"/>
    </source>
</evidence>
<dbReference type="Pfam" id="PF22947">
    <property type="entry name" value="ULD_3"/>
    <property type="match status" value="1"/>
</dbReference>
<comment type="similarity">
    <text evidence="1">Belongs to the class-I aminoacyl-tRNA synthetase family.</text>
</comment>
<keyword evidence="4" id="KW-0547">Nucleotide-binding</keyword>
<dbReference type="InterPro" id="IPR055416">
    <property type="entry name" value="RBD_LARS1"/>
</dbReference>
<dbReference type="Pfam" id="PF09334">
    <property type="entry name" value="tRNA-synt_1g"/>
    <property type="match status" value="1"/>
</dbReference>
<gene>
    <name evidence="13" type="ORF">OSB1V03_LOCUS3982</name>
</gene>
<feature type="domain" description="Leucine--tRNA ligase ubiquitin-like" evidence="11">
    <location>
        <begin position="1102"/>
        <end position="1203"/>
    </location>
</feature>
<dbReference type="Pfam" id="PF24810">
    <property type="entry name" value="RBD_LARS1"/>
    <property type="match status" value="1"/>
</dbReference>
<feature type="domain" description="Methionyl/Valyl/Leucyl/Isoleucyl-tRNA synthetase anticodon-binding" evidence="9">
    <location>
        <begin position="883"/>
        <end position="944"/>
    </location>
</feature>
<dbReference type="InterPro" id="IPR009080">
    <property type="entry name" value="tRNAsynth_Ia_anticodon-bd"/>
</dbReference>
<dbReference type="EC" id="6.1.1.4" evidence="2"/>
<dbReference type="InterPro" id="IPR054509">
    <property type="entry name" value="LARS1_ULD"/>
</dbReference>
<dbReference type="InterPro" id="IPR015413">
    <property type="entry name" value="Methionyl/Leucyl_tRNA_Synth"/>
</dbReference>
<dbReference type="Gene3D" id="3.40.50.620">
    <property type="entry name" value="HUPs"/>
    <property type="match status" value="3"/>
</dbReference>
<dbReference type="Pfam" id="PF08264">
    <property type="entry name" value="Anticodon_1"/>
    <property type="match status" value="1"/>
</dbReference>
<dbReference type="InterPro" id="IPR009008">
    <property type="entry name" value="Val/Leu/Ile-tRNA-synth_edit"/>
</dbReference>
<dbReference type="EMBL" id="OC856282">
    <property type="protein sequence ID" value="CAD7623527.1"/>
    <property type="molecule type" value="Genomic_DNA"/>
</dbReference>
<evidence type="ECO:0000259" key="9">
    <source>
        <dbReference type="Pfam" id="PF08264"/>
    </source>
</evidence>
<evidence type="ECO:0000259" key="12">
    <source>
        <dbReference type="Pfam" id="PF24810"/>
    </source>
</evidence>
<keyword evidence="7" id="KW-0030">Aminoacyl-tRNA synthetase</keyword>
<evidence type="ECO:0000256" key="1">
    <source>
        <dbReference type="ARBA" id="ARBA00005594"/>
    </source>
</evidence>
<evidence type="ECO:0000259" key="10">
    <source>
        <dbReference type="Pfam" id="PF09334"/>
    </source>
</evidence>
<dbReference type="PANTHER" id="PTHR45794:SF1">
    <property type="entry name" value="LEUCINE--TRNA LIGASE, CYTOPLASMIC"/>
    <property type="match status" value="1"/>
</dbReference>
<dbReference type="GO" id="GO:0005524">
    <property type="term" value="F:ATP binding"/>
    <property type="evidence" value="ECO:0007669"/>
    <property type="project" value="UniProtKB-KW"/>
</dbReference>
<keyword evidence="3" id="KW-0436">Ligase</keyword>
<dbReference type="SUPFAM" id="SSF47323">
    <property type="entry name" value="Anticodon-binding domain of a subclass of class I aminoacyl-tRNA synthetases"/>
    <property type="match status" value="1"/>
</dbReference>
<evidence type="ECO:0000256" key="7">
    <source>
        <dbReference type="ARBA" id="ARBA00023146"/>
    </source>
</evidence>
<evidence type="ECO:0000256" key="2">
    <source>
        <dbReference type="ARBA" id="ARBA00013164"/>
    </source>
</evidence>
<dbReference type="OrthoDB" id="10249672at2759"/>